<dbReference type="EMBL" id="FNDN01000001">
    <property type="protein sequence ID" value="SDH25160.1"/>
    <property type="molecule type" value="Genomic_DNA"/>
</dbReference>
<dbReference type="InterPro" id="IPR020449">
    <property type="entry name" value="Tscrpt_reg_AraC-type_HTH"/>
</dbReference>
<dbReference type="OrthoDB" id="5241536at2"/>
<dbReference type="PANTHER" id="PTHR47894:SF1">
    <property type="entry name" value="HTH-TYPE TRANSCRIPTIONAL REGULATOR VQSM"/>
    <property type="match status" value="1"/>
</dbReference>
<dbReference type="Gene3D" id="1.10.10.60">
    <property type="entry name" value="Homeodomain-like"/>
    <property type="match status" value="1"/>
</dbReference>
<keyword evidence="2" id="KW-0238">DNA-binding</keyword>
<dbReference type="SUPFAM" id="SSF46689">
    <property type="entry name" value="Homeodomain-like"/>
    <property type="match status" value="1"/>
</dbReference>
<proteinExistence type="predicted"/>
<evidence type="ECO:0000256" key="2">
    <source>
        <dbReference type="ARBA" id="ARBA00023125"/>
    </source>
</evidence>
<dbReference type="PROSITE" id="PS01124">
    <property type="entry name" value="HTH_ARAC_FAMILY_2"/>
    <property type="match status" value="1"/>
</dbReference>
<protein>
    <submittedName>
        <fullName evidence="4">Helix-turn-helix domain-containing protein</fullName>
    </submittedName>
</protein>
<dbReference type="InterPro" id="IPR018060">
    <property type="entry name" value="HTH_AraC"/>
</dbReference>
<evidence type="ECO:0000313" key="5">
    <source>
        <dbReference type="Proteomes" id="UP000183263"/>
    </source>
</evidence>
<dbReference type="AlphaFoldDB" id="A0A1G8AXR3"/>
<keyword evidence="5" id="KW-1185">Reference proteome</keyword>
<dbReference type="InterPro" id="IPR009057">
    <property type="entry name" value="Homeodomain-like_sf"/>
</dbReference>
<dbReference type="PANTHER" id="PTHR47894">
    <property type="entry name" value="HTH-TYPE TRANSCRIPTIONAL REGULATOR GADX"/>
    <property type="match status" value="1"/>
</dbReference>
<accession>A0A1G8AXR3</accession>
<dbReference type="PRINTS" id="PR00032">
    <property type="entry name" value="HTHARAC"/>
</dbReference>
<reference evidence="4 5" key="1">
    <citation type="submission" date="2016-10" db="EMBL/GenBank/DDBJ databases">
        <authorList>
            <person name="de Groot N.N."/>
        </authorList>
    </citation>
    <scope>NUCLEOTIDE SEQUENCE [LARGE SCALE GENOMIC DNA]</scope>
    <source>
        <strain evidence="4 5">DSM 44892</strain>
    </source>
</reference>
<name>A0A1G8AXR3_9NOCA</name>
<gene>
    <name evidence="4" type="ORF">SAMN05444695_101560</name>
</gene>
<dbReference type="Pfam" id="PF12833">
    <property type="entry name" value="HTH_18"/>
    <property type="match status" value="1"/>
</dbReference>
<keyword evidence="1" id="KW-0805">Transcription regulation</keyword>
<dbReference type="Proteomes" id="UP000183263">
    <property type="component" value="Unassembled WGS sequence"/>
</dbReference>
<organism evidence="4 5">
    <name type="scientific">Rhodococcus triatomae</name>
    <dbReference type="NCBI Taxonomy" id="300028"/>
    <lineage>
        <taxon>Bacteria</taxon>
        <taxon>Bacillati</taxon>
        <taxon>Actinomycetota</taxon>
        <taxon>Actinomycetes</taxon>
        <taxon>Mycobacteriales</taxon>
        <taxon>Nocardiaceae</taxon>
        <taxon>Rhodococcus</taxon>
    </lineage>
</organism>
<dbReference type="GO" id="GO:0003700">
    <property type="term" value="F:DNA-binding transcription factor activity"/>
    <property type="evidence" value="ECO:0007669"/>
    <property type="project" value="InterPro"/>
</dbReference>
<sequence>MTDRIIPSDFVRRSVELSHREGSVDLTPAVRAAGITPEEMADPLYRLTPSQVTAFVQATWQITDDELFGLAPAPVPRGTFRMVCLTLIHTPDLGSALERMSDVLRALPTLAPLRIERGSATTRVSIELRDASERPSDETRVITDFLLILLHRFAAWLVGKRVRLLAVDLPYPQPSQAMLAENYDHIFGVPVTFGADVPALEIDNAVLRAPIIQTEESLEEYLRESPTLLLSERDYDSTASAQVRRVLELGVKGRTSTAEEIASMLSISVPHLRRLLRQDGTSLNQLREEVLRDAAIAGLRRGESVDELSGRLGFSEPSAFRRAFKRWTGSTPSTYR</sequence>
<dbReference type="GO" id="GO:0000976">
    <property type="term" value="F:transcription cis-regulatory region binding"/>
    <property type="evidence" value="ECO:0007669"/>
    <property type="project" value="TreeGrafter"/>
</dbReference>
<evidence type="ECO:0000313" key="4">
    <source>
        <dbReference type="EMBL" id="SDH25160.1"/>
    </source>
</evidence>
<evidence type="ECO:0000256" key="3">
    <source>
        <dbReference type="ARBA" id="ARBA00023163"/>
    </source>
</evidence>
<dbReference type="SMART" id="SM00342">
    <property type="entry name" value="HTH_ARAC"/>
    <property type="match status" value="1"/>
</dbReference>
<keyword evidence="3" id="KW-0804">Transcription</keyword>
<dbReference type="GO" id="GO:0005829">
    <property type="term" value="C:cytosol"/>
    <property type="evidence" value="ECO:0007669"/>
    <property type="project" value="TreeGrafter"/>
</dbReference>
<evidence type="ECO:0000256" key="1">
    <source>
        <dbReference type="ARBA" id="ARBA00023015"/>
    </source>
</evidence>
<dbReference type="RefSeq" id="WP_072736089.1">
    <property type="nucleotide sequence ID" value="NZ_CP048813.1"/>
</dbReference>
<dbReference type="Pfam" id="PF12625">
    <property type="entry name" value="Arabinose_bd"/>
    <property type="match status" value="1"/>
</dbReference>
<dbReference type="InterPro" id="IPR032687">
    <property type="entry name" value="AraC-type_N"/>
</dbReference>